<gene>
    <name evidence="2" type="ORF">AVDCRST_MAG37-934</name>
</gene>
<evidence type="ECO:0000256" key="1">
    <source>
        <dbReference type="SAM" id="Phobius"/>
    </source>
</evidence>
<reference evidence="2" key="1">
    <citation type="submission" date="2020-02" db="EMBL/GenBank/DDBJ databases">
        <authorList>
            <person name="Meier V. D."/>
        </authorList>
    </citation>
    <scope>NUCLEOTIDE SEQUENCE</scope>
    <source>
        <strain evidence="2">AVDCRST_MAG37</strain>
    </source>
</reference>
<proteinExistence type="predicted"/>
<feature type="transmembrane region" description="Helical" evidence="1">
    <location>
        <begin position="64"/>
        <end position="82"/>
    </location>
</feature>
<keyword evidence="1" id="KW-1133">Transmembrane helix</keyword>
<evidence type="ECO:0000313" key="2">
    <source>
        <dbReference type="EMBL" id="CAA9435583.1"/>
    </source>
</evidence>
<protein>
    <submittedName>
        <fullName evidence="2">Uncharacterized protein</fullName>
    </submittedName>
</protein>
<organism evidence="2">
    <name type="scientific">uncultured Rubrobacteraceae bacterium</name>
    <dbReference type="NCBI Taxonomy" id="349277"/>
    <lineage>
        <taxon>Bacteria</taxon>
        <taxon>Bacillati</taxon>
        <taxon>Actinomycetota</taxon>
        <taxon>Rubrobacteria</taxon>
        <taxon>Rubrobacterales</taxon>
        <taxon>Rubrobacteraceae</taxon>
        <taxon>environmental samples</taxon>
    </lineage>
</organism>
<feature type="transmembrane region" description="Helical" evidence="1">
    <location>
        <begin position="35"/>
        <end position="58"/>
    </location>
</feature>
<dbReference type="SUPFAM" id="SSF46785">
    <property type="entry name" value="Winged helix' DNA-binding domain"/>
    <property type="match status" value="1"/>
</dbReference>
<dbReference type="AlphaFoldDB" id="A0A6J4Q9I7"/>
<dbReference type="EMBL" id="CADCVD010000036">
    <property type="protein sequence ID" value="CAA9435583.1"/>
    <property type="molecule type" value="Genomic_DNA"/>
</dbReference>
<name>A0A6J4Q9I7_9ACTN</name>
<sequence>MHGRLHAVHRMKLGARQVRGPFGLDVEKMSPRGKIVAALMVLGLVALSGVFLALTPVWWIFTTYFWIAFPALGLLGSGIAGLREGGVGRVSEEIRERELLETLRDHGEVTPAGVAAETSLTVAEADRRLRALAEGGHLEVKARGGGIFYALWEAEGRIAGVK</sequence>
<keyword evidence="1" id="KW-0472">Membrane</keyword>
<keyword evidence="1" id="KW-0812">Transmembrane</keyword>
<accession>A0A6J4Q9I7</accession>
<dbReference type="InterPro" id="IPR036390">
    <property type="entry name" value="WH_DNA-bd_sf"/>
</dbReference>